<name>W0JLY0_9EURY</name>
<dbReference type="eggNOG" id="arCOG00381">
    <property type="taxonomic scope" value="Archaea"/>
</dbReference>
<dbReference type="EMBL" id="CP007055">
    <property type="protein sequence ID" value="AHF99735.1"/>
    <property type="molecule type" value="Genomic_DNA"/>
</dbReference>
<evidence type="ECO:0000259" key="2">
    <source>
        <dbReference type="Pfam" id="PF24034"/>
    </source>
</evidence>
<dbReference type="STRING" id="797299.HALLA_14015"/>
<dbReference type="InterPro" id="IPR036390">
    <property type="entry name" value="WH_DNA-bd_sf"/>
</dbReference>
<dbReference type="AlphaFoldDB" id="W0JLY0"/>
<feature type="region of interest" description="Disordered" evidence="1">
    <location>
        <begin position="294"/>
        <end position="326"/>
    </location>
</feature>
<protein>
    <submittedName>
        <fullName evidence="4">Membrane protein</fullName>
    </submittedName>
</protein>
<sequence>MTRSSLVGLLVLFVVLGTLSGSTLASNSAGVTTVSDTESSVDEHPFEPSVEPTETDQEFDEVAFEVTIHENGSATWTFQYERALDNESGEEGDEAKAFSNWADDFESEDSELYSGFQNQAENLTESGAENSGRDATATDFEREAYVDQEGIGNTGNDTGVVEMSFVWNGFAEVENDGTVRAGDVFDEWVLLEDQRFTVGVDDSLAFQSIHEDGEYNGDSLEDAHRVTWSGEMEFIPGEPRIVLENTERSSMTGLSGAFDMFSGDGTSPLLVIALLIAALVGAGALVRYYSTDEPSVELSPEDDGSSAEATGDTATTGAASQGLQEAELLTDEDRVVTLIEENGGRMKQVDIVDETGWSKSKVSMLLSEMEDDGTISKLRVGRENIISLEGHEPEATKSPFDE</sequence>
<feature type="domain" description="DUF7345" evidence="3">
    <location>
        <begin position="65"/>
        <end position="200"/>
    </location>
</feature>
<dbReference type="Pfam" id="PF24036">
    <property type="entry name" value="DUF7345"/>
    <property type="match status" value="1"/>
</dbReference>
<proteinExistence type="predicted"/>
<evidence type="ECO:0000256" key="1">
    <source>
        <dbReference type="SAM" id="MobiDB-lite"/>
    </source>
</evidence>
<feature type="domain" description="DUF7343" evidence="2">
    <location>
        <begin position="328"/>
        <end position="388"/>
    </location>
</feature>
<dbReference type="InterPro" id="IPR055769">
    <property type="entry name" value="DUF7345"/>
</dbReference>
<dbReference type="SUPFAM" id="SSF46785">
    <property type="entry name" value="Winged helix' DNA-binding domain"/>
    <property type="match status" value="1"/>
</dbReference>
<reference evidence="4 5" key="1">
    <citation type="submission" date="2014-01" db="EMBL/GenBank/DDBJ databases">
        <authorList>
            <consortium name="DOE Joint Genome Institute"/>
            <person name="Anderson I."/>
            <person name="Huntemann M."/>
            <person name="Han J."/>
            <person name="Chen A."/>
            <person name="Kyrpides N."/>
            <person name="Mavromatis K."/>
            <person name="Markowitz V."/>
            <person name="Palaniappan K."/>
            <person name="Ivanova N."/>
            <person name="Schaumberg A."/>
            <person name="Pati A."/>
            <person name="Liolios K."/>
            <person name="Nordberg H.P."/>
            <person name="Cantor M.N."/>
            <person name="Hua S.X."/>
            <person name="Woyke T."/>
        </authorList>
    </citation>
    <scope>NUCLEOTIDE SEQUENCE [LARGE SCALE GENOMIC DNA]</scope>
    <source>
        <strain evidence="4 5">XH-48</strain>
    </source>
</reference>
<organism evidence="4 5">
    <name type="scientific">Halostagnicola larsenii XH-48</name>
    <dbReference type="NCBI Taxonomy" id="797299"/>
    <lineage>
        <taxon>Archaea</taxon>
        <taxon>Methanobacteriati</taxon>
        <taxon>Methanobacteriota</taxon>
        <taxon>Stenosarchaea group</taxon>
        <taxon>Halobacteria</taxon>
        <taxon>Halobacteriales</taxon>
        <taxon>Natrialbaceae</taxon>
        <taxon>Halostagnicola</taxon>
    </lineage>
</organism>
<dbReference type="Proteomes" id="UP000019024">
    <property type="component" value="Chromosome"/>
</dbReference>
<dbReference type="InterPro" id="IPR036388">
    <property type="entry name" value="WH-like_DNA-bd_sf"/>
</dbReference>
<feature type="region of interest" description="Disordered" evidence="1">
    <location>
        <begin position="36"/>
        <end position="56"/>
    </location>
</feature>
<evidence type="ECO:0000313" key="5">
    <source>
        <dbReference type="Proteomes" id="UP000019024"/>
    </source>
</evidence>
<accession>W0JLY0</accession>
<evidence type="ECO:0000313" key="4">
    <source>
        <dbReference type="EMBL" id="AHF99735.1"/>
    </source>
</evidence>
<dbReference type="KEGG" id="hlr:HALLA_14015"/>
<dbReference type="Pfam" id="PF24034">
    <property type="entry name" value="DUF7343"/>
    <property type="match status" value="1"/>
</dbReference>
<dbReference type="HOGENOM" id="CLU_048695_1_0_2"/>
<dbReference type="OrthoDB" id="27885at2157"/>
<feature type="compositionally biased region" description="Low complexity" evidence="1">
    <location>
        <begin position="306"/>
        <end position="322"/>
    </location>
</feature>
<evidence type="ECO:0000259" key="3">
    <source>
        <dbReference type="Pfam" id="PF24036"/>
    </source>
</evidence>
<dbReference type="InterPro" id="IPR055767">
    <property type="entry name" value="DUF7343"/>
</dbReference>
<dbReference type="PATRIC" id="fig|797299.3.peg.1809"/>
<gene>
    <name evidence="4" type="ORF">HALLA_14015</name>
</gene>
<dbReference type="Gene3D" id="1.10.10.10">
    <property type="entry name" value="Winged helix-like DNA-binding domain superfamily/Winged helix DNA-binding domain"/>
    <property type="match status" value="1"/>
</dbReference>
<keyword evidence="5" id="KW-1185">Reference proteome</keyword>